<keyword evidence="4" id="KW-0472">Membrane</keyword>
<reference evidence="6" key="1">
    <citation type="submission" date="2016-04" db="EMBL/GenBank/DDBJ databases">
        <authorList>
            <person name="Nguyen H.D."/>
            <person name="Samba Siva P."/>
            <person name="Cullis J."/>
            <person name="Levesque C.A."/>
            <person name="Hambleton S."/>
        </authorList>
    </citation>
    <scope>NUCLEOTIDE SEQUENCE</scope>
    <source>
        <strain evidence="6">DAOMC 236416</strain>
    </source>
</reference>
<dbReference type="Proteomes" id="UP000077521">
    <property type="component" value="Unassembled WGS sequence"/>
</dbReference>
<keyword evidence="3" id="KW-1133">Transmembrane helix</keyword>
<dbReference type="OrthoDB" id="2117453at2759"/>
<dbReference type="InterPro" id="IPR008253">
    <property type="entry name" value="Marvel"/>
</dbReference>
<keyword evidence="2" id="KW-0812">Transmembrane</keyword>
<dbReference type="Pfam" id="PF01284">
    <property type="entry name" value="MARVEL"/>
    <property type="match status" value="1"/>
</dbReference>
<feature type="domain" description="MARVEL" evidence="5">
    <location>
        <begin position="17"/>
        <end position="138"/>
    </location>
</feature>
<sequence length="164" mass="17742">MVDYSDHVRRGHPIAFILLAFWSFVIAIIASVLTSDYRKNPDAGSGTIKDRVHFMVFTGWWTFVFSIVYLGLFLKGVGGVVTSIAGHGVWLFLTWLFMLAGSAALADFLPSKGCSGVPYCNSLKALEAFGWITVIQLTIMLVVIGIIGGGAFRGGRGLKEGIHA</sequence>
<gene>
    <name evidence="6" type="ORF">A4X13_0g12</name>
</gene>
<dbReference type="GO" id="GO:0016020">
    <property type="term" value="C:membrane"/>
    <property type="evidence" value="ECO:0007669"/>
    <property type="project" value="UniProtKB-SubCell"/>
</dbReference>
<proteinExistence type="predicted"/>
<protein>
    <recommendedName>
        <fullName evidence="5">MARVEL domain-containing protein</fullName>
    </recommendedName>
</protein>
<dbReference type="EMBL" id="LWDF02000001">
    <property type="protein sequence ID" value="KAE8260939.1"/>
    <property type="molecule type" value="Genomic_DNA"/>
</dbReference>
<accession>A0A177TNV2</accession>
<evidence type="ECO:0000256" key="1">
    <source>
        <dbReference type="ARBA" id="ARBA00004141"/>
    </source>
</evidence>
<evidence type="ECO:0000313" key="6">
    <source>
        <dbReference type="EMBL" id="KAE8260939.1"/>
    </source>
</evidence>
<dbReference type="AlphaFoldDB" id="A0A177TNV2"/>
<comment type="subcellular location">
    <subcellularLocation>
        <location evidence="1">Membrane</location>
        <topology evidence="1">Multi-pass membrane protein</topology>
    </subcellularLocation>
</comment>
<name>A0A177TNV2_9BASI</name>
<comment type="caution">
    <text evidence="6">The sequence shown here is derived from an EMBL/GenBank/DDBJ whole genome shotgun (WGS) entry which is preliminary data.</text>
</comment>
<keyword evidence="7" id="KW-1185">Reference proteome</keyword>
<evidence type="ECO:0000259" key="5">
    <source>
        <dbReference type="Pfam" id="PF01284"/>
    </source>
</evidence>
<evidence type="ECO:0000256" key="4">
    <source>
        <dbReference type="ARBA" id="ARBA00023136"/>
    </source>
</evidence>
<evidence type="ECO:0000256" key="2">
    <source>
        <dbReference type="ARBA" id="ARBA00022692"/>
    </source>
</evidence>
<evidence type="ECO:0000313" key="7">
    <source>
        <dbReference type="Proteomes" id="UP000077521"/>
    </source>
</evidence>
<evidence type="ECO:0000256" key="3">
    <source>
        <dbReference type="ARBA" id="ARBA00022989"/>
    </source>
</evidence>
<organism evidence="6 7">
    <name type="scientific">Tilletia indica</name>
    <dbReference type="NCBI Taxonomy" id="43049"/>
    <lineage>
        <taxon>Eukaryota</taxon>
        <taxon>Fungi</taxon>
        <taxon>Dikarya</taxon>
        <taxon>Basidiomycota</taxon>
        <taxon>Ustilaginomycotina</taxon>
        <taxon>Exobasidiomycetes</taxon>
        <taxon>Tilletiales</taxon>
        <taxon>Tilletiaceae</taxon>
        <taxon>Tilletia</taxon>
    </lineage>
</organism>
<reference evidence="6" key="2">
    <citation type="journal article" date="2019" name="IMA Fungus">
        <title>Genome sequencing and comparison of five Tilletia species to identify candidate genes for the detection of regulated species infecting wheat.</title>
        <authorList>
            <person name="Nguyen H.D.T."/>
            <person name="Sultana T."/>
            <person name="Kesanakurti P."/>
            <person name="Hambleton S."/>
        </authorList>
    </citation>
    <scope>NUCLEOTIDE SEQUENCE</scope>
    <source>
        <strain evidence="6">DAOMC 236416</strain>
    </source>
</reference>